<reference evidence="5" key="1">
    <citation type="journal article" date="2020" name="mSystems">
        <title>Genome- and Community-Level Interaction Insights into Carbon Utilization and Element Cycling Functions of Hydrothermarchaeota in Hydrothermal Sediment.</title>
        <authorList>
            <person name="Zhou Z."/>
            <person name="Liu Y."/>
            <person name="Xu W."/>
            <person name="Pan J."/>
            <person name="Luo Z.H."/>
            <person name="Li M."/>
        </authorList>
    </citation>
    <scope>NUCLEOTIDE SEQUENCE [LARGE SCALE GENOMIC DNA]</scope>
    <source>
        <strain evidence="5">SpSt-301</strain>
    </source>
</reference>
<dbReference type="InterPro" id="IPR052174">
    <property type="entry name" value="Flavoredoxin"/>
</dbReference>
<gene>
    <name evidence="5" type="ORF">ENQ35_01775</name>
</gene>
<comment type="caution">
    <text evidence="5">The sequence shown here is derived from an EMBL/GenBank/DDBJ whole genome shotgun (WGS) entry which is preliminary data.</text>
</comment>
<feature type="domain" description="Flavin reductase like" evidence="4">
    <location>
        <begin position="28"/>
        <end position="170"/>
    </location>
</feature>
<evidence type="ECO:0000259" key="4">
    <source>
        <dbReference type="SMART" id="SM00903"/>
    </source>
</evidence>
<evidence type="ECO:0000256" key="3">
    <source>
        <dbReference type="ARBA" id="ARBA00038054"/>
    </source>
</evidence>
<dbReference type="PANTHER" id="PTHR43567:SF1">
    <property type="entry name" value="FLAVOREDOXIN"/>
    <property type="match status" value="1"/>
</dbReference>
<dbReference type="SUPFAM" id="SSF50475">
    <property type="entry name" value="FMN-binding split barrel"/>
    <property type="match status" value="1"/>
</dbReference>
<organism evidence="5">
    <name type="scientific">Ammonifex degensii</name>
    <dbReference type="NCBI Taxonomy" id="42838"/>
    <lineage>
        <taxon>Bacteria</taxon>
        <taxon>Bacillati</taxon>
        <taxon>Bacillota</taxon>
        <taxon>Clostridia</taxon>
        <taxon>Thermoanaerobacterales</taxon>
        <taxon>Thermoanaerobacteraceae</taxon>
        <taxon>Ammonifex</taxon>
    </lineage>
</organism>
<accession>A0A7C1F3H3</accession>
<comment type="cofactor">
    <cofactor evidence="1">
        <name>FMN</name>
        <dbReference type="ChEBI" id="CHEBI:58210"/>
    </cofactor>
</comment>
<evidence type="ECO:0000313" key="5">
    <source>
        <dbReference type="EMBL" id="HDW51465.1"/>
    </source>
</evidence>
<dbReference type="AlphaFoldDB" id="A0A7C1F3H3"/>
<name>A0A7C1F3H3_9THEO</name>
<dbReference type="GO" id="GO:0016646">
    <property type="term" value="F:oxidoreductase activity, acting on the CH-NH group of donors, NAD or NADP as acceptor"/>
    <property type="evidence" value="ECO:0007669"/>
    <property type="project" value="UniProtKB-ARBA"/>
</dbReference>
<dbReference type="Gene3D" id="2.30.110.10">
    <property type="entry name" value="Electron Transport, Fmn-binding Protein, Chain A"/>
    <property type="match status" value="1"/>
</dbReference>
<dbReference type="Pfam" id="PF01613">
    <property type="entry name" value="Flavin_Reduct"/>
    <property type="match status" value="1"/>
</dbReference>
<sequence length="211" mass="22649">MAANDAAITGWEGEAMLKKKVPVAAAYRLLTPGWVVLVASEKEGRYNVMTASWQMPVSINPPLVAVAVVKKHLTAEYILAGKSFTLNVPGRELLPKVHYCGSVSGRGVDKFATAGLTPVQGDQVAAPLVAECLAGVECRLWKVYDGGDHYLFVGEIVAAVAATDYFENHWLLGGDELNRPVNHLGGPLYAVPSKVLRVTREDSGFTVAEET</sequence>
<dbReference type="PANTHER" id="PTHR43567">
    <property type="entry name" value="FLAVOREDOXIN-RELATED-RELATED"/>
    <property type="match status" value="1"/>
</dbReference>
<dbReference type="GO" id="GO:0010181">
    <property type="term" value="F:FMN binding"/>
    <property type="evidence" value="ECO:0007669"/>
    <property type="project" value="InterPro"/>
</dbReference>
<dbReference type="InterPro" id="IPR012349">
    <property type="entry name" value="Split_barrel_FMN-bd"/>
</dbReference>
<comment type="similarity">
    <text evidence="3">Belongs to the flavoredoxin family.</text>
</comment>
<dbReference type="InterPro" id="IPR002563">
    <property type="entry name" value="Flavin_Rdtase-like_dom"/>
</dbReference>
<protein>
    <submittedName>
        <fullName evidence="5">Flavin reductase family protein</fullName>
    </submittedName>
</protein>
<dbReference type="SMART" id="SM00903">
    <property type="entry name" value="Flavin_Reduct"/>
    <property type="match status" value="1"/>
</dbReference>
<proteinExistence type="inferred from homology"/>
<evidence type="ECO:0000256" key="1">
    <source>
        <dbReference type="ARBA" id="ARBA00001917"/>
    </source>
</evidence>
<keyword evidence="2" id="KW-0285">Flavoprotein</keyword>
<evidence type="ECO:0000256" key="2">
    <source>
        <dbReference type="ARBA" id="ARBA00022630"/>
    </source>
</evidence>
<dbReference type="EMBL" id="DSMV01000115">
    <property type="protein sequence ID" value="HDW51465.1"/>
    <property type="molecule type" value="Genomic_DNA"/>
</dbReference>